<keyword evidence="3" id="KW-1185">Reference proteome</keyword>
<dbReference type="Gene3D" id="3.90.190.10">
    <property type="entry name" value="Protein tyrosine phosphatase superfamily"/>
    <property type="match status" value="1"/>
</dbReference>
<dbReference type="PROSITE" id="PS50056">
    <property type="entry name" value="TYR_PHOSPHATASE_2"/>
    <property type="match status" value="1"/>
</dbReference>
<evidence type="ECO:0000313" key="2">
    <source>
        <dbReference type="EMBL" id="TWB45785.1"/>
    </source>
</evidence>
<dbReference type="Pfam" id="PF22785">
    <property type="entry name" value="Tc-R-P"/>
    <property type="match status" value="1"/>
</dbReference>
<organism evidence="2 3">
    <name type="scientific">Nitrospirillum amazonense</name>
    <dbReference type="NCBI Taxonomy" id="28077"/>
    <lineage>
        <taxon>Bacteria</taxon>
        <taxon>Pseudomonadati</taxon>
        <taxon>Pseudomonadota</taxon>
        <taxon>Alphaproteobacteria</taxon>
        <taxon>Rhodospirillales</taxon>
        <taxon>Azospirillaceae</taxon>
        <taxon>Nitrospirillum</taxon>
    </lineage>
</organism>
<dbReference type="InterPro" id="IPR000387">
    <property type="entry name" value="Tyr_Pase_dom"/>
</dbReference>
<dbReference type="PROSITE" id="PS00383">
    <property type="entry name" value="TYR_PHOSPHATASE_1"/>
    <property type="match status" value="1"/>
</dbReference>
<dbReference type="InterPro" id="IPR016130">
    <property type="entry name" value="Tyr_Pase_AS"/>
</dbReference>
<name>A0A560HH73_9PROT</name>
<feature type="domain" description="Tyrosine specific protein phosphatases" evidence="1">
    <location>
        <begin position="89"/>
        <end position="156"/>
    </location>
</feature>
<dbReference type="InterPro" id="IPR029021">
    <property type="entry name" value="Prot-tyrosine_phosphatase-like"/>
</dbReference>
<dbReference type="OrthoDB" id="9806482at2"/>
<dbReference type="SMART" id="SM00404">
    <property type="entry name" value="PTPc_motif"/>
    <property type="match status" value="1"/>
</dbReference>
<dbReference type="Proteomes" id="UP000315751">
    <property type="component" value="Unassembled WGS sequence"/>
</dbReference>
<dbReference type="EMBL" id="VITR01000001">
    <property type="protein sequence ID" value="TWB45785.1"/>
    <property type="molecule type" value="Genomic_DNA"/>
</dbReference>
<dbReference type="FunFam" id="3.90.190.10:FF:000157">
    <property type="entry name" value="Protein-tyrosine phosphatase"/>
    <property type="match status" value="1"/>
</dbReference>
<sequence>MSSALYWVADHNLPWTGRLAIMARPRAGDWLEDEIAGWRAEGVDEVISLLELAEVRELALMTEEGLCQAQGMAFTTFPIPDRGVPDSRRQVAMLARRLSQDLASGRSVAVHCRAGIGRSSLLAASVLACAGLDVTAAFARIAQARGVPVPDTDEQRAWVRSFAEALPLLV</sequence>
<dbReference type="AlphaFoldDB" id="A0A560HH73"/>
<evidence type="ECO:0000259" key="1">
    <source>
        <dbReference type="PROSITE" id="PS50056"/>
    </source>
</evidence>
<dbReference type="SUPFAM" id="SSF52799">
    <property type="entry name" value="(Phosphotyrosine protein) phosphatases II"/>
    <property type="match status" value="1"/>
</dbReference>
<dbReference type="InterPro" id="IPR003595">
    <property type="entry name" value="Tyr_Pase_cat"/>
</dbReference>
<reference evidence="2 3" key="1">
    <citation type="submission" date="2019-06" db="EMBL/GenBank/DDBJ databases">
        <title>Genomic Encyclopedia of Type Strains, Phase IV (KMG-V): Genome sequencing to study the core and pangenomes of soil and plant-associated prokaryotes.</title>
        <authorList>
            <person name="Whitman W."/>
        </authorList>
    </citation>
    <scope>NUCLEOTIDE SEQUENCE [LARGE SCALE GENOMIC DNA]</scope>
    <source>
        <strain evidence="2 3">BR 11622</strain>
    </source>
</reference>
<evidence type="ECO:0000313" key="3">
    <source>
        <dbReference type="Proteomes" id="UP000315751"/>
    </source>
</evidence>
<dbReference type="RefSeq" id="WP_145728989.1">
    <property type="nucleotide sequence ID" value="NZ_VITR01000001.1"/>
</dbReference>
<gene>
    <name evidence="2" type="ORF">FBZ90_101118</name>
</gene>
<protein>
    <submittedName>
        <fullName evidence="2">Protein-tyrosine phosphatase</fullName>
    </submittedName>
</protein>
<accession>A0A560HH73</accession>
<proteinExistence type="predicted"/>
<comment type="caution">
    <text evidence="2">The sequence shown here is derived from an EMBL/GenBank/DDBJ whole genome shotgun (WGS) entry which is preliminary data.</text>
</comment>